<comment type="subunit">
    <text evidence="7">Homodimer.</text>
</comment>
<dbReference type="GO" id="GO:0005829">
    <property type="term" value="C:cytosol"/>
    <property type="evidence" value="ECO:0007669"/>
    <property type="project" value="TreeGrafter"/>
</dbReference>
<feature type="active site" description="Proton acceptor" evidence="7">
    <location>
        <position position="67"/>
    </location>
</feature>
<evidence type="ECO:0000256" key="5">
    <source>
        <dbReference type="ARBA" id="ARBA00023002"/>
    </source>
</evidence>
<accession>D9SVB0</accession>
<evidence type="ECO:0000256" key="7">
    <source>
        <dbReference type="HAMAP-Rule" id="MF_00222"/>
    </source>
</evidence>
<dbReference type="PANTHER" id="PTHR21089:SF1">
    <property type="entry name" value="BIFUNCTIONAL 3-DEHYDROQUINATE DEHYDRATASE_SHIKIMATE DEHYDROGENASE, CHLOROPLASTIC"/>
    <property type="match status" value="1"/>
</dbReference>
<dbReference type="GO" id="GO:0009073">
    <property type="term" value="P:aromatic amino acid family biosynthetic process"/>
    <property type="evidence" value="ECO:0007669"/>
    <property type="project" value="UniProtKB-KW"/>
</dbReference>
<organism evidence="9 10">
    <name type="scientific">Clostridium cellulovorans (strain ATCC 35296 / DSM 3052 / OCM 3 / 743B)</name>
    <dbReference type="NCBI Taxonomy" id="573061"/>
    <lineage>
        <taxon>Bacteria</taxon>
        <taxon>Bacillati</taxon>
        <taxon>Bacillota</taxon>
        <taxon>Clostridia</taxon>
        <taxon>Eubacteriales</taxon>
        <taxon>Clostridiaceae</taxon>
        <taxon>Clostridium</taxon>
    </lineage>
</organism>
<feature type="binding site" evidence="7">
    <location>
        <position position="88"/>
    </location>
    <ligand>
        <name>shikimate</name>
        <dbReference type="ChEBI" id="CHEBI:36208"/>
    </ligand>
</feature>
<dbReference type="InterPro" id="IPR013708">
    <property type="entry name" value="Shikimate_DH-bd_N"/>
</dbReference>
<dbReference type="InterPro" id="IPR046346">
    <property type="entry name" value="Aminoacid_DH-like_N_sf"/>
</dbReference>
<dbReference type="OrthoDB" id="9792692at2"/>
<evidence type="ECO:0000313" key="10">
    <source>
        <dbReference type="Proteomes" id="UP000002730"/>
    </source>
</evidence>
<keyword evidence="10" id="KW-1185">Reference proteome</keyword>
<evidence type="ECO:0000256" key="3">
    <source>
        <dbReference type="ARBA" id="ARBA00022605"/>
    </source>
</evidence>
<comment type="pathway">
    <text evidence="1 7">Metabolic intermediate biosynthesis; chorismate biosynthesis; chorismate from D-erythrose 4-phosphate and phosphoenolpyruvate: step 4/7.</text>
</comment>
<feature type="binding site" evidence="7">
    <location>
        <position position="234"/>
    </location>
    <ligand>
        <name>shikimate</name>
        <dbReference type="ChEBI" id="CHEBI:36208"/>
    </ligand>
</feature>
<dbReference type="RefSeq" id="WP_010076107.1">
    <property type="nucleotide sequence ID" value="NC_014393.1"/>
</dbReference>
<dbReference type="Proteomes" id="UP000002730">
    <property type="component" value="Chromosome"/>
</dbReference>
<comment type="caution">
    <text evidence="7">Lacks conserved residue(s) required for the propagation of feature annotation.</text>
</comment>
<feature type="domain" description="Shikimate dehydrogenase substrate binding N-terminal" evidence="8">
    <location>
        <begin position="8"/>
        <end position="90"/>
    </location>
</feature>
<dbReference type="GO" id="GO:0004764">
    <property type="term" value="F:shikimate 3-dehydrogenase (NADP+) activity"/>
    <property type="evidence" value="ECO:0007669"/>
    <property type="project" value="UniProtKB-UniRule"/>
</dbReference>
<dbReference type="GO" id="GO:0050661">
    <property type="term" value="F:NADP binding"/>
    <property type="evidence" value="ECO:0007669"/>
    <property type="project" value="InterPro"/>
</dbReference>
<dbReference type="GO" id="GO:0009423">
    <property type="term" value="P:chorismate biosynthetic process"/>
    <property type="evidence" value="ECO:0007669"/>
    <property type="project" value="UniProtKB-UniRule"/>
</dbReference>
<dbReference type="InterPro" id="IPR022893">
    <property type="entry name" value="Shikimate_DH_fam"/>
</dbReference>
<protein>
    <recommendedName>
        <fullName evidence="2 7">Shikimate dehydrogenase (NADP(+))</fullName>
        <shortName evidence="7">SDH</shortName>
        <ecNumber evidence="2 7">1.1.1.25</ecNumber>
    </recommendedName>
</protein>
<dbReference type="PANTHER" id="PTHR21089">
    <property type="entry name" value="SHIKIMATE DEHYDROGENASE"/>
    <property type="match status" value="1"/>
</dbReference>
<dbReference type="STRING" id="573061.Clocel_1279"/>
<name>D9SVB0_CLOC7</name>
<evidence type="ECO:0000256" key="4">
    <source>
        <dbReference type="ARBA" id="ARBA00022857"/>
    </source>
</evidence>
<dbReference type="Gene3D" id="3.40.50.720">
    <property type="entry name" value="NAD(P)-binding Rossmann-like Domain"/>
    <property type="match status" value="1"/>
</dbReference>
<reference evidence="9 10" key="1">
    <citation type="submission" date="2010-08" db="EMBL/GenBank/DDBJ databases">
        <title>Complete sequence of Clostridium cellulovorans 743B.</title>
        <authorList>
            <consortium name="US DOE Joint Genome Institute"/>
            <person name="Lucas S."/>
            <person name="Copeland A."/>
            <person name="Lapidus A."/>
            <person name="Cheng J.-F."/>
            <person name="Bruce D."/>
            <person name="Goodwin L."/>
            <person name="Pitluck S."/>
            <person name="Chertkov O."/>
            <person name="Detter J.C."/>
            <person name="Han C."/>
            <person name="Tapia R."/>
            <person name="Land M."/>
            <person name="Hauser L."/>
            <person name="Chang Y.-J."/>
            <person name="Jeffries C."/>
            <person name="Kyrpides N."/>
            <person name="Ivanova N."/>
            <person name="Mikhailova N."/>
            <person name="Hemme C.L."/>
            <person name="Woyke T."/>
        </authorList>
    </citation>
    <scope>NUCLEOTIDE SEQUENCE [LARGE SCALE GENOMIC DNA]</scope>
    <source>
        <strain evidence="10">ATCC 35296 / DSM 3052 / OCM 3 / 743B</strain>
    </source>
</reference>
<dbReference type="SUPFAM" id="SSF51735">
    <property type="entry name" value="NAD(P)-binding Rossmann-fold domains"/>
    <property type="match status" value="1"/>
</dbReference>
<dbReference type="InterPro" id="IPR036291">
    <property type="entry name" value="NAD(P)-bd_dom_sf"/>
</dbReference>
<evidence type="ECO:0000259" key="8">
    <source>
        <dbReference type="Pfam" id="PF08501"/>
    </source>
</evidence>
<dbReference type="EC" id="1.1.1.25" evidence="2 7"/>
<sequence>MEKHLYGLIGEKLGHSLSPQIHERIIDHLGVKGHYDLYELERNQVCDAVKAFKLLGFKGINVTIPYKIDVIEHLDWISKEAETIGAVNTVHFKDNKVFGYNTDYYGFGMMLDAFGVSVEGKTVAVLGTGGSANSVICYFRDKGAKEIVLVSREKKDGCITYEELALCGSMDVVVNTTPVGMFPKVENSPVDKEILSKFKVAVDLIFNPMETLFLRHAREAGLKTVNGLYMLVGQAIKAQEIWNNTVIEDKVVEQIYQYILKEFSQKL</sequence>
<gene>
    <name evidence="7" type="primary">aroE</name>
    <name evidence="9" type="ordered locus">Clocel_1279</name>
</gene>
<dbReference type="Pfam" id="PF08501">
    <property type="entry name" value="Shikimate_dh_N"/>
    <property type="match status" value="1"/>
</dbReference>
<dbReference type="NCBIfam" id="TIGR00507">
    <property type="entry name" value="aroE"/>
    <property type="match status" value="1"/>
</dbReference>
<keyword evidence="3 7" id="KW-0028">Amino-acid biosynthesis</keyword>
<evidence type="ECO:0000256" key="2">
    <source>
        <dbReference type="ARBA" id="ARBA00012962"/>
    </source>
</evidence>
<dbReference type="InterPro" id="IPR011342">
    <property type="entry name" value="Shikimate_DH"/>
</dbReference>
<evidence type="ECO:0000256" key="6">
    <source>
        <dbReference type="ARBA" id="ARBA00023141"/>
    </source>
</evidence>
<feature type="binding site" evidence="7">
    <location>
        <position position="63"/>
    </location>
    <ligand>
        <name>shikimate</name>
        <dbReference type="ChEBI" id="CHEBI:36208"/>
    </ligand>
</feature>
<dbReference type="GO" id="GO:0019632">
    <property type="term" value="P:shikimate metabolic process"/>
    <property type="evidence" value="ECO:0007669"/>
    <property type="project" value="InterPro"/>
</dbReference>
<feature type="binding site" evidence="7">
    <location>
        <position position="204"/>
    </location>
    <ligand>
        <name>NADP(+)</name>
        <dbReference type="ChEBI" id="CHEBI:58349"/>
    </ligand>
</feature>
<dbReference type="GO" id="GO:0008652">
    <property type="term" value="P:amino acid biosynthetic process"/>
    <property type="evidence" value="ECO:0007669"/>
    <property type="project" value="UniProtKB-KW"/>
</dbReference>
<feature type="binding site" evidence="7">
    <location>
        <begin position="16"/>
        <end position="18"/>
    </location>
    <ligand>
        <name>shikimate</name>
        <dbReference type="ChEBI" id="CHEBI:36208"/>
    </ligand>
</feature>
<dbReference type="SUPFAM" id="SSF53223">
    <property type="entry name" value="Aminoacid dehydrogenase-like, N-terminal domain"/>
    <property type="match status" value="1"/>
</dbReference>
<dbReference type="KEGG" id="ccb:Clocel_1279"/>
<keyword evidence="6 7" id="KW-0057">Aromatic amino acid biosynthesis</keyword>
<dbReference type="eggNOG" id="COG0169">
    <property type="taxonomic scope" value="Bacteria"/>
</dbReference>
<dbReference type="Gene3D" id="3.40.50.10860">
    <property type="entry name" value="Leucine Dehydrogenase, chain A, domain 1"/>
    <property type="match status" value="1"/>
</dbReference>
<feature type="binding site" evidence="7">
    <location>
        <position position="227"/>
    </location>
    <ligand>
        <name>NADP(+)</name>
        <dbReference type="ChEBI" id="CHEBI:58349"/>
    </ligand>
</feature>
<comment type="function">
    <text evidence="7">Involved in the biosynthesis of the chorismate, which leads to the biosynthesis of aromatic amino acids. Catalyzes the reversible NADPH linked reduction of 3-dehydroshikimate (DHSA) to yield shikimate (SA).</text>
</comment>
<dbReference type="UniPathway" id="UPA00053">
    <property type="reaction ID" value="UER00087"/>
</dbReference>
<proteinExistence type="inferred from homology"/>
<comment type="catalytic activity">
    <reaction evidence="7">
        <text>shikimate + NADP(+) = 3-dehydroshikimate + NADPH + H(+)</text>
        <dbReference type="Rhea" id="RHEA:17737"/>
        <dbReference type="ChEBI" id="CHEBI:15378"/>
        <dbReference type="ChEBI" id="CHEBI:16630"/>
        <dbReference type="ChEBI" id="CHEBI:36208"/>
        <dbReference type="ChEBI" id="CHEBI:57783"/>
        <dbReference type="ChEBI" id="CHEBI:58349"/>
        <dbReference type="EC" id="1.1.1.25"/>
    </reaction>
</comment>
<dbReference type="HOGENOM" id="CLU_044063_4_1_9"/>
<comment type="similarity">
    <text evidence="7">Belongs to the shikimate dehydrogenase family.</text>
</comment>
<keyword evidence="4 7" id="KW-0521">NADP</keyword>
<feature type="binding site" evidence="7">
    <location>
        <position position="103"/>
    </location>
    <ligand>
        <name>shikimate</name>
        <dbReference type="ChEBI" id="CHEBI:36208"/>
    </ligand>
</feature>
<dbReference type="CDD" id="cd01065">
    <property type="entry name" value="NAD_bind_Shikimate_DH"/>
    <property type="match status" value="1"/>
</dbReference>
<evidence type="ECO:0000313" key="9">
    <source>
        <dbReference type="EMBL" id="ADL51034.1"/>
    </source>
</evidence>
<evidence type="ECO:0000256" key="1">
    <source>
        <dbReference type="ARBA" id="ARBA00004871"/>
    </source>
</evidence>
<dbReference type="HAMAP" id="MF_00222">
    <property type="entry name" value="Shikimate_DH_AroE"/>
    <property type="match status" value="1"/>
</dbReference>
<dbReference type="EMBL" id="CP002160">
    <property type="protein sequence ID" value="ADL51034.1"/>
    <property type="molecule type" value="Genomic_DNA"/>
</dbReference>
<keyword evidence="5 7" id="KW-0560">Oxidoreductase</keyword>
<dbReference type="AlphaFoldDB" id="D9SVB0"/>